<reference evidence="2" key="2">
    <citation type="submission" date="2023-05" db="EMBL/GenBank/DDBJ databases">
        <authorList>
            <consortium name="Lawrence Berkeley National Laboratory"/>
            <person name="Steindorff A."/>
            <person name="Hensen N."/>
            <person name="Bonometti L."/>
            <person name="Westerberg I."/>
            <person name="Brannstrom I.O."/>
            <person name="Guillou S."/>
            <person name="Cros-Aarteil S."/>
            <person name="Calhoun S."/>
            <person name="Haridas S."/>
            <person name="Kuo A."/>
            <person name="Mondo S."/>
            <person name="Pangilinan J."/>
            <person name="Riley R."/>
            <person name="Labutti K."/>
            <person name="Andreopoulos B."/>
            <person name="Lipzen A."/>
            <person name="Chen C."/>
            <person name="Yanf M."/>
            <person name="Daum C."/>
            <person name="Ng V."/>
            <person name="Clum A."/>
            <person name="Ohm R."/>
            <person name="Martin F."/>
            <person name="Silar P."/>
            <person name="Natvig D."/>
            <person name="Lalanne C."/>
            <person name="Gautier V."/>
            <person name="Ament-Velasquez S.L."/>
            <person name="Kruys A."/>
            <person name="Hutchinson M.I."/>
            <person name="Powell A.J."/>
            <person name="Barry K."/>
            <person name="Miller A.N."/>
            <person name="Grigoriev I.V."/>
            <person name="Debuchy R."/>
            <person name="Gladieux P."/>
            <person name="Thoren M.H."/>
            <person name="Johannesson H."/>
        </authorList>
    </citation>
    <scope>NUCLEOTIDE SEQUENCE</scope>
    <source>
        <strain evidence="2">CBS 990.96</strain>
    </source>
</reference>
<feature type="compositionally biased region" description="Low complexity" evidence="1">
    <location>
        <begin position="244"/>
        <end position="258"/>
    </location>
</feature>
<protein>
    <submittedName>
        <fullName evidence="2">Uncharacterized protein</fullName>
    </submittedName>
</protein>
<accession>A0AAN7BP98</accession>
<comment type="caution">
    <text evidence="2">The sequence shown here is derived from an EMBL/GenBank/DDBJ whole genome shotgun (WGS) entry which is preliminary data.</text>
</comment>
<evidence type="ECO:0000256" key="1">
    <source>
        <dbReference type="SAM" id="MobiDB-lite"/>
    </source>
</evidence>
<feature type="region of interest" description="Disordered" evidence="1">
    <location>
        <begin position="233"/>
        <end position="258"/>
    </location>
</feature>
<feature type="compositionally biased region" description="Basic and acidic residues" evidence="1">
    <location>
        <begin position="358"/>
        <end position="370"/>
    </location>
</feature>
<feature type="region of interest" description="Disordered" evidence="1">
    <location>
        <begin position="646"/>
        <end position="688"/>
    </location>
</feature>
<feature type="compositionally biased region" description="Basic and acidic residues" evidence="1">
    <location>
        <begin position="332"/>
        <end position="344"/>
    </location>
</feature>
<keyword evidence="3" id="KW-1185">Reference proteome</keyword>
<proteinExistence type="predicted"/>
<name>A0AAN7BP98_9PEZI</name>
<feature type="compositionally biased region" description="Basic and acidic residues" evidence="1">
    <location>
        <begin position="406"/>
        <end position="421"/>
    </location>
</feature>
<feature type="region of interest" description="Disordered" evidence="1">
    <location>
        <begin position="573"/>
        <end position="607"/>
    </location>
</feature>
<evidence type="ECO:0000313" key="3">
    <source>
        <dbReference type="Proteomes" id="UP001301958"/>
    </source>
</evidence>
<feature type="region of interest" description="Disordered" evidence="1">
    <location>
        <begin position="92"/>
        <end position="149"/>
    </location>
</feature>
<feature type="compositionally biased region" description="Low complexity" evidence="1">
    <location>
        <begin position="583"/>
        <end position="601"/>
    </location>
</feature>
<sequence length="905" mass="99938">MSLTAASTLSHRAHFVRVASVNGNQQTRNYWSLRDPSGYFRNAYRRYPSLRPRCEEILKQGLSSEKEPAAEESKSYFRNVSFSYWRTSPRQDFDGDFRTPDNPTGVRPEQNIEDAERAPLEGLLFGSKSDPTPKWRSKHERRVSEKAAKSKQLETEVEYVYDPVTNRKVPRPSVGDTLAQIAQAQAFIKSYRSQFSSLNPPVLDDKQAPIFYDGPPPPSELEKYAQVKIDSHPWETDTQPVEKVVPASSSSTPSAPEVVNALESMQKETLGYQNDIITSGVDRNAVSSQATTELGNNEAPYKAFQSHEPDGLYKNASEQGPPEELGKYNAVRSHEPDGKYKTVEESSPEELSKYNAVRTHEPDGKYKATETENPPEELSKYTAVRSHEPDGKYAVPYTDPFPDTAEVDHYSKPYLSHEPDGKYAASNNAPPKDDPELARYQPFRSHEPDGKYAAEMVAESEKEEMDQYQGGFRSHEPDGKYAAELEQVTEESDLGNHEAYNAEDTKVLTMPSEVTPAQIYAELQTYKVVGHDEPVERNPAAQWNKDPALSDLLQKSVTENKSEYRKLVETLMARQAREEETRNAGSGSSNAASNGNGSAAGKPSRRRRLTGQYAQDFPEDFAVAWSTETSETKSSLLPTDLSVCSATEVPKPGQPIPAHGVKPALERQSDNASAPTKSTSRETSSEPQPTMLYKILVYDPLMQAVEVAETTSMVPDSASPLTPAEALLRISNPARFFPHFAPLQAEGFEIVSGGGDVLIFRKVRDPIESVKPAETVSSVKEPPVNPIDMTGGSPYNVAAGRFASPTGFVNYELPPEGTCSKARERASGAMTAEEKMRNEKLEEIVVRAINRKIEGEEKAKNKKSGVGRRVALGAFSLAGFIYALGLAGDSFKQGRLEVKGTIPKA</sequence>
<feature type="region of interest" description="Disordered" evidence="1">
    <location>
        <begin position="287"/>
        <end position="477"/>
    </location>
</feature>
<dbReference type="AlphaFoldDB" id="A0AAN7BP98"/>
<dbReference type="EMBL" id="MU865345">
    <property type="protein sequence ID" value="KAK4226613.1"/>
    <property type="molecule type" value="Genomic_DNA"/>
</dbReference>
<organism evidence="2 3">
    <name type="scientific">Podospora fimiseda</name>
    <dbReference type="NCBI Taxonomy" id="252190"/>
    <lineage>
        <taxon>Eukaryota</taxon>
        <taxon>Fungi</taxon>
        <taxon>Dikarya</taxon>
        <taxon>Ascomycota</taxon>
        <taxon>Pezizomycotina</taxon>
        <taxon>Sordariomycetes</taxon>
        <taxon>Sordariomycetidae</taxon>
        <taxon>Sordariales</taxon>
        <taxon>Podosporaceae</taxon>
        <taxon>Podospora</taxon>
    </lineage>
</organism>
<gene>
    <name evidence="2" type="ORF">QBC38DRAFT_480210</name>
</gene>
<reference evidence="2" key="1">
    <citation type="journal article" date="2023" name="Mol. Phylogenet. Evol.">
        <title>Genome-scale phylogeny and comparative genomics of the fungal order Sordariales.</title>
        <authorList>
            <person name="Hensen N."/>
            <person name="Bonometti L."/>
            <person name="Westerberg I."/>
            <person name="Brannstrom I.O."/>
            <person name="Guillou S."/>
            <person name="Cros-Aarteil S."/>
            <person name="Calhoun S."/>
            <person name="Haridas S."/>
            <person name="Kuo A."/>
            <person name="Mondo S."/>
            <person name="Pangilinan J."/>
            <person name="Riley R."/>
            <person name="LaButti K."/>
            <person name="Andreopoulos B."/>
            <person name="Lipzen A."/>
            <person name="Chen C."/>
            <person name="Yan M."/>
            <person name="Daum C."/>
            <person name="Ng V."/>
            <person name="Clum A."/>
            <person name="Steindorff A."/>
            <person name="Ohm R.A."/>
            <person name="Martin F."/>
            <person name="Silar P."/>
            <person name="Natvig D.O."/>
            <person name="Lalanne C."/>
            <person name="Gautier V."/>
            <person name="Ament-Velasquez S.L."/>
            <person name="Kruys A."/>
            <person name="Hutchinson M.I."/>
            <person name="Powell A.J."/>
            <person name="Barry K."/>
            <person name="Miller A.N."/>
            <person name="Grigoriev I.V."/>
            <person name="Debuchy R."/>
            <person name="Gladieux P."/>
            <person name="Hiltunen Thoren M."/>
            <person name="Johannesson H."/>
        </authorList>
    </citation>
    <scope>NUCLEOTIDE SEQUENCE</scope>
    <source>
        <strain evidence="2">CBS 990.96</strain>
    </source>
</reference>
<dbReference type="Proteomes" id="UP001301958">
    <property type="component" value="Unassembled WGS sequence"/>
</dbReference>
<evidence type="ECO:0000313" key="2">
    <source>
        <dbReference type="EMBL" id="KAK4226613.1"/>
    </source>
</evidence>